<protein>
    <recommendedName>
        <fullName evidence="2">Integrase catalytic domain-containing protein</fullName>
    </recommendedName>
</protein>
<name>A0A7M7LVW6_STRPU</name>
<dbReference type="FunFam" id="3.30.420.10:FF:000063">
    <property type="entry name" value="Retrovirus-related Pol polyprotein from transposon 297-like Protein"/>
    <property type="match status" value="1"/>
</dbReference>
<dbReference type="PANTHER" id="PTHR37984:SF7">
    <property type="entry name" value="INTEGRASE CATALYTIC DOMAIN-CONTAINING PROTEIN"/>
    <property type="match status" value="1"/>
</dbReference>
<dbReference type="InParanoid" id="A0A7M7LVW6"/>
<dbReference type="AlphaFoldDB" id="A0A7M7LVW6"/>
<dbReference type="InterPro" id="IPR012337">
    <property type="entry name" value="RNaseH-like_sf"/>
</dbReference>
<reference evidence="4" key="1">
    <citation type="submission" date="2015-02" db="EMBL/GenBank/DDBJ databases">
        <title>Genome sequencing for Strongylocentrotus purpuratus.</title>
        <authorList>
            <person name="Murali S."/>
            <person name="Liu Y."/>
            <person name="Vee V."/>
            <person name="English A."/>
            <person name="Wang M."/>
            <person name="Skinner E."/>
            <person name="Han Y."/>
            <person name="Muzny D.M."/>
            <person name="Worley K.C."/>
            <person name="Gibbs R.A."/>
        </authorList>
    </citation>
    <scope>NUCLEOTIDE SEQUENCE</scope>
</reference>
<dbReference type="OMA" id="DAREDFW"/>
<feature type="region of interest" description="Disordered" evidence="1">
    <location>
        <begin position="237"/>
        <end position="281"/>
    </location>
</feature>
<organism evidence="3 4">
    <name type="scientific">Strongylocentrotus purpuratus</name>
    <name type="common">Purple sea urchin</name>
    <dbReference type="NCBI Taxonomy" id="7668"/>
    <lineage>
        <taxon>Eukaryota</taxon>
        <taxon>Metazoa</taxon>
        <taxon>Echinodermata</taxon>
        <taxon>Eleutherozoa</taxon>
        <taxon>Echinozoa</taxon>
        <taxon>Echinoidea</taxon>
        <taxon>Euechinoidea</taxon>
        <taxon>Echinacea</taxon>
        <taxon>Camarodonta</taxon>
        <taxon>Echinidea</taxon>
        <taxon>Strongylocentrotidae</taxon>
        <taxon>Strongylocentrotus</taxon>
    </lineage>
</organism>
<sequence>MVAAVHKLRNTSSVVVANTLSASFSFFGVPELIISDNGPQYAGQPFRDMCKKWGIEHTTSSPRYPRSNGMAERNVRTIKGIMKKCRETGQGTQVALLHYRATPLGSNIPSPAELLLGRQIRTTLPSHLSNPRNTDEVQENMRQRQVRMKEEHDRTAGPILAPLRVDQRVRVLDERKCWIPARVSRICEERNSYVVETPNRSSLRRNRSHLRELHKPSTSTSIQDEGIVSPVRRRVSFVEDETQSSADPNTPPTPHKNTHPSVTSTRSGRMIRKPQRYQDYT</sequence>
<keyword evidence="4" id="KW-1185">Reference proteome</keyword>
<dbReference type="Proteomes" id="UP000007110">
    <property type="component" value="Unassembled WGS sequence"/>
</dbReference>
<evidence type="ECO:0000256" key="1">
    <source>
        <dbReference type="SAM" id="MobiDB-lite"/>
    </source>
</evidence>
<dbReference type="PROSITE" id="PS50994">
    <property type="entry name" value="INTEGRASE"/>
    <property type="match status" value="1"/>
</dbReference>
<proteinExistence type="predicted"/>
<dbReference type="EnsemblMetazoa" id="XM_011669949">
    <property type="protein sequence ID" value="XP_011668251"/>
    <property type="gene ID" value="LOC105440141"/>
</dbReference>
<dbReference type="InterPro" id="IPR050951">
    <property type="entry name" value="Retrovirus_Pol_polyprotein"/>
</dbReference>
<evidence type="ECO:0000259" key="2">
    <source>
        <dbReference type="PROSITE" id="PS50994"/>
    </source>
</evidence>
<dbReference type="PANTHER" id="PTHR37984">
    <property type="entry name" value="PROTEIN CBG26694"/>
    <property type="match status" value="1"/>
</dbReference>
<dbReference type="SUPFAM" id="SSF53098">
    <property type="entry name" value="Ribonuclease H-like"/>
    <property type="match status" value="1"/>
</dbReference>
<evidence type="ECO:0000313" key="3">
    <source>
        <dbReference type="EnsemblMetazoa" id="XP_011668251"/>
    </source>
</evidence>
<feature type="domain" description="Integrase catalytic" evidence="2">
    <location>
        <begin position="1"/>
        <end position="79"/>
    </location>
</feature>
<dbReference type="Pfam" id="PF00665">
    <property type="entry name" value="rve"/>
    <property type="match status" value="1"/>
</dbReference>
<dbReference type="GO" id="GO:0015074">
    <property type="term" value="P:DNA integration"/>
    <property type="evidence" value="ECO:0007669"/>
    <property type="project" value="InterPro"/>
</dbReference>
<dbReference type="Gene3D" id="3.30.420.10">
    <property type="entry name" value="Ribonuclease H-like superfamily/Ribonuclease H"/>
    <property type="match status" value="1"/>
</dbReference>
<dbReference type="InterPro" id="IPR036397">
    <property type="entry name" value="RNaseH_sf"/>
</dbReference>
<accession>A0A7M7LVW6</accession>
<dbReference type="InterPro" id="IPR001584">
    <property type="entry name" value="Integrase_cat-core"/>
</dbReference>
<evidence type="ECO:0000313" key="4">
    <source>
        <dbReference type="Proteomes" id="UP000007110"/>
    </source>
</evidence>
<dbReference type="GO" id="GO:0003676">
    <property type="term" value="F:nucleic acid binding"/>
    <property type="evidence" value="ECO:0007669"/>
    <property type="project" value="InterPro"/>
</dbReference>
<dbReference type="KEGG" id="spu:105440141"/>
<dbReference type="GeneID" id="105440141"/>
<reference evidence="3" key="2">
    <citation type="submission" date="2021-01" db="UniProtKB">
        <authorList>
            <consortium name="EnsemblMetazoa"/>
        </authorList>
    </citation>
    <scope>IDENTIFICATION</scope>
</reference>
<dbReference type="RefSeq" id="XP_011668251.2">
    <property type="nucleotide sequence ID" value="XM_011669949.2"/>
</dbReference>